<dbReference type="Gene3D" id="2.40.480.10">
    <property type="entry name" value="Allene oxide cyclase-like"/>
    <property type="match status" value="1"/>
</dbReference>
<comment type="similarity">
    <text evidence="1 4">Belongs to the plant dirigent protein family.</text>
</comment>
<name>A0AAQ3QHC4_9LILI</name>
<protein>
    <recommendedName>
        <fullName evidence="4">Dirigent protein</fullName>
    </recommendedName>
</protein>
<dbReference type="InterPro" id="IPR004265">
    <property type="entry name" value="Dirigent"/>
</dbReference>
<keyword evidence="4" id="KW-0732">Signal</keyword>
<dbReference type="Proteomes" id="UP001327560">
    <property type="component" value="Chromosome 6"/>
</dbReference>
<organism evidence="5 6">
    <name type="scientific">Canna indica</name>
    <name type="common">Indian-shot</name>
    <dbReference type="NCBI Taxonomy" id="4628"/>
    <lineage>
        <taxon>Eukaryota</taxon>
        <taxon>Viridiplantae</taxon>
        <taxon>Streptophyta</taxon>
        <taxon>Embryophyta</taxon>
        <taxon>Tracheophyta</taxon>
        <taxon>Spermatophyta</taxon>
        <taxon>Magnoliopsida</taxon>
        <taxon>Liliopsida</taxon>
        <taxon>Zingiberales</taxon>
        <taxon>Cannaceae</taxon>
        <taxon>Canna</taxon>
    </lineage>
</organism>
<keyword evidence="4" id="KW-0052">Apoplast</keyword>
<comment type="subcellular location">
    <subcellularLocation>
        <location evidence="4">Secreted</location>
        <location evidence="4">Extracellular space</location>
        <location evidence="4">Apoplast</location>
    </subcellularLocation>
</comment>
<comment type="function">
    <text evidence="4">Dirigent proteins impart stereoselectivity on the phenoxy radical-coupling reaction, yielding optically active lignans from two molecules of coniferyl alcohol in the biosynthesis of lignans, flavonolignans, and alkaloids and thus plays a central role in plant secondary metabolism.</text>
</comment>
<feature type="chain" id="PRO_5042667798" description="Dirigent protein" evidence="4">
    <location>
        <begin position="24"/>
        <end position="193"/>
    </location>
</feature>
<evidence type="ECO:0000313" key="5">
    <source>
        <dbReference type="EMBL" id="WOL11144.1"/>
    </source>
</evidence>
<evidence type="ECO:0000256" key="1">
    <source>
        <dbReference type="ARBA" id="ARBA00010746"/>
    </source>
</evidence>
<keyword evidence="6" id="KW-1185">Reference proteome</keyword>
<keyword evidence="3 4" id="KW-0964">Secreted</keyword>
<dbReference type="GO" id="GO:0048046">
    <property type="term" value="C:apoplast"/>
    <property type="evidence" value="ECO:0007669"/>
    <property type="project" value="UniProtKB-SubCell"/>
</dbReference>
<evidence type="ECO:0000256" key="4">
    <source>
        <dbReference type="RuleBase" id="RU363099"/>
    </source>
</evidence>
<dbReference type="Pfam" id="PF03018">
    <property type="entry name" value="Dirigent"/>
    <property type="match status" value="1"/>
</dbReference>
<proteinExistence type="inferred from homology"/>
<evidence type="ECO:0000256" key="2">
    <source>
        <dbReference type="ARBA" id="ARBA00011738"/>
    </source>
</evidence>
<dbReference type="PANTHER" id="PTHR21495">
    <property type="entry name" value="NUCLEOPORIN-RELATED"/>
    <property type="match status" value="1"/>
</dbReference>
<dbReference type="InterPro" id="IPR044859">
    <property type="entry name" value="Allene_oxi_cyc_Dirigent"/>
</dbReference>
<evidence type="ECO:0000256" key="3">
    <source>
        <dbReference type="ARBA" id="ARBA00022525"/>
    </source>
</evidence>
<reference evidence="5 6" key="1">
    <citation type="submission" date="2023-10" db="EMBL/GenBank/DDBJ databases">
        <title>Chromosome-scale genome assembly provides insights into flower coloration mechanisms of Canna indica.</title>
        <authorList>
            <person name="Li C."/>
        </authorList>
    </citation>
    <scope>NUCLEOTIDE SEQUENCE [LARGE SCALE GENOMIC DNA]</scope>
    <source>
        <tissue evidence="5">Flower</tissue>
    </source>
</reference>
<sequence>MGKLLCTLFFFFFLTVVCSVASATEEPPASGFLISETAAKKPAREKLTHMRFYWHDVISGASPTAVRVAAAATSNKSATGFGAVVMFDDPMTARPELTSTLVGRAQGFYAFASKEEFALLLSMNLAFVEGKYNGSTITVLGRNAVLSGVRELPVVGGSGLFRLARGYVQAKTYSLDAKTGDTVVEYNVFVVHY</sequence>
<feature type="signal peptide" evidence="4">
    <location>
        <begin position="1"/>
        <end position="23"/>
    </location>
</feature>
<accession>A0AAQ3QHC4</accession>
<dbReference type="GO" id="GO:0009699">
    <property type="term" value="P:phenylpropanoid biosynthetic process"/>
    <property type="evidence" value="ECO:0007669"/>
    <property type="project" value="UniProtKB-ARBA"/>
</dbReference>
<evidence type="ECO:0000313" key="6">
    <source>
        <dbReference type="Proteomes" id="UP001327560"/>
    </source>
</evidence>
<comment type="subunit">
    <text evidence="2 4">Homodimer.</text>
</comment>
<dbReference type="AlphaFoldDB" id="A0AAQ3QHC4"/>
<dbReference type="EMBL" id="CP136895">
    <property type="protein sequence ID" value="WOL11144.1"/>
    <property type="molecule type" value="Genomic_DNA"/>
</dbReference>
<gene>
    <name evidence="5" type="ORF">Cni_G19905</name>
</gene>